<dbReference type="InterPro" id="IPR011118">
    <property type="entry name" value="Tannase/feruloyl_esterase"/>
</dbReference>
<dbReference type="Gene3D" id="3.40.50.1820">
    <property type="entry name" value="alpha/beta hydrolase"/>
    <property type="match status" value="1"/>
</dbReference>
<evidence type="ECO:0000256" key="6">
    <source>
        <dbReference type="ARBA" id="ARBA00022837"/>
    </source>
</evidence>
<dbReference type="Pfam" id="PF07519">
    <property type="entry name" value="Tannase"/>
    <property type="match status" value="1"/>
</dbReference>
<keyword evidence="2" id="KW-0719">Serine esterase</keyword>
<keyword evidence="4" id="KW-0732">Signal</keyword>
<dbReference type="AlphaFoldDB" id="A0AAW0RC87"/>
<keyword evidence="6" id="KW-0106">Calcium</keyword>
<comment type="similarity">
    <text evidence="1 8">Belongs to the tannase family.</text>
</comment>
<evidence type="ECO:0000256" key="8">
    <source>
        <dbReference type="RuleBase" id="RU361238"/>
    </source>
</evidence>
<evidence type="ECO:0000256" key="7">
    <source>
        <dbReference type="ARBA" id="ARBA00023157"/>
    </source>
</evidence>
<dbReference type="GO" id="GO:0030600">
    <property type="term" value="F:feruloyl esterase activity"/>
    <property type="evidence" value="ECO:0007669"/>
    <property type="project" value="UniProtKB-ARBA"/>
</dbReference>
<accession>A0AAW0RC87</accession>
<keyword evidence="5 8" id="KW-0378">Hydrolase</keyword>
<dbReference type="InterPro" id="IPR029058">
    <property type="entry name" value="AB_hydrolase_fold"/>
</dbReference>
<reference evidence="9 10" key="1">
    <citation type="submission" date="2023-01" db="EMBL/GenBank/DDBJ databases">
        <title>Analysis of 21 Apiospora genomes using comparative genomics revels a genus with tremendous synthesis potential of carbohydrate active enzymes and secondary metabolites.</title>
        <authorList>
            <person name="Sorensen T."/>
        </authorList>
    </citation>
    <scope>NUCLEOTIDE SEQUENCE [LARGE SCALE GENOMIC DNA]</scope>
    <source>
        <strain evidence="9 10">CBS 117206</strain>
    </source>
</reference>
<dbReference type="PANTHER" id="PTHR33938:SF8">
    <property type="entry name" value="CARBOXYLIC ESTER HYDROLASE"/>
    <property type="match status" value="1"/>
</dbReference>
<organism evidence="9 10">
    <name type="scientific">Apiospora kogelbergensis</name>
    <dbReference type="NCBI Taxonomy" id="1337665"/>
    <lineage>
        <taxon>Eukaryota</taxon>
        <taxon>Fungi</taxon>
        <taxon>Dikarya</taxon>
        <taxon>Ascomycota</taxon>
        <taxon>Pezizomycotina</taxon>
        <taxon>Sordariomycetes</taxon>
        <taxon>Xylariomycetidae</taxon>
        <taxon>Amphisphaeriales</taxon>
        <taxon>Apiosporaceae</taxon>
        <taxon>Apiospora</taxon>
    </lineage>
</organism>
<keyword evidence="3" id="KW-0479">Metal-binding</keyword>
<evidence type="ECO:0000256" key="3">
    <source>
        <dbReference type="ARBA" id="ARBA00022723"/>
    </source>
</evidence>
<sequence>MDQLASFLGFGSSMRPGDFFSSCDPASIPYPTNLPNADFVSVEANLVTNYTVEIPPGLENSHVAPYSPLPVLNFCNVTLVHTHPGLGDKILTQVWLPLGDGDGNGAASGGSPSWNGRLQGTGGGGYFAGFVPLTQAHGRGAHWGDPSWALASPGNLDWTAVHNFASVALHEAAVLGRSVTEAFYRQKVRRAYFTGCSTGGRQAAMLAQRWPEDYDGYLAGAPALRCHEIAAALAPQAVMAVRGGSAPPPCEFRALRRLAIEVCDGLDGVTDGLISEPERCFEAFDPRTRVGESFVCEETGQTLHITAGAAEVAQLAWEGLRDDTDAESPVIWGGGVGHQAPITGTPTTWATTTCDYESKGNNDKPPKCQPAPWPFSAAWVQGFLYKNMSRPLDITAPEFLQSGTREVVRLVRQSRQWYTSALGTFDTDLSDLRERGGKLLMWHGMADEAIPLGNSREYYDAVAARDPGRVAEYLRYFEAPGISHCGSDGEGNGLFPVRMLDVLRAWVEEGKAPGVMPAVSKATHQETGIRATRNLCPYPQKAKYDGVGDISDAASFKCV</sequence>
<evidence type="ECO:0000256" key="4">
    <source>
        <dbReference type="ARBA" id="ARBA00022729"/>
    </source>
</evidence>
<dbReference type="EMBL" id="JAQQWP010000001">
    <property type="protein sequence ID" value="KAK8132419.1"/>
    <property type="molecule type" value="Genomic_DNA"/>
</dbReference>
<keyword evidence="10" id="KW-1185">Reference proteome</keyword>
<dbReference type="EC" id="3.1.1.-" evidence="8"/>
<dbReference type="GO" id="GO:0046872">
    <property type="term" value="F:metal ion binding"/>
    <property type="evidence" value="ECO:0007669"/>
    <property type="project" value="UniProtKB-KW"/>
</dbReference>
<evidence type="ECO:0000313" key="9">
    <source>
        <dbReference type="EMBL" id="KAK8132419.1"/>
    </source>
</evidence>
<name>A0AAW0RC87_9PEZI</name>
<comment type="caution">
    <text evidence="9">The sequence shown here is derived from an EMBL/GenBank/DDBJ whole genome shotgun (WGS) entry which is preliminary data.</text>
</comment>
<keyword evidence="7" id="KW-1015">Disulfide bond</keyword>
<dbReference type="Proteomes" id="UP001392437">
    <property type="component" value="Unassembled WGS sequence"/>
</dbReference>
<dbReference type="SUPFAM" id="SSF53474">
    <property type="entry name" value="alpha/beta-Hydrolases"/>
    <property type="match status" value="1"/>
</dbReference>
<evidence type="ECO:0000256" key="1">
    <source>
        <dbReference type="ARBA" id="ARBA00006249"/>
    </source>
</evidence>
<evidence type="ECO:0000313" key="10">
    <source>
        <dbReference type="Proteomes" id="UP001392437"/>
    </source>
</evidence>
<proteinExistence type="inferred from homology"/>
<evidence type="ECO:0000256" key="5">
    <source>
        <dbReference type="ARBA" id="ARBA00022801"/>
    </source>
</evidence>
<dbReference type="PANTHER" id="PTHR33938">
    <property type="entry name" value="FERULOYL ESTERASE B-RELATED"/>
    <property type="match status" value="1"/>
</dbReference>
<gene>
    <name evidence="9" type="ORF">PG999_000592</name>
</gene>
<evidence type="ECO:0000256" key="2">
    <source>
        <dbReference type="ARBA" id="ARBA00022487"/>
    </source>
</evidence>
<protein>
    <recommendedName>
        <fullName evidence="8">Carboxylic ester hydrolase</fullName>
        <ecNumber evidence="8">3.1.1.-</ecNumber>
    </recommendedName>
</protein>